<evidence type="ECO:0000256" key="1">
    <source>
        <dbReference type="SAM" id="MobiDB-lite"/>
    </source>
</evidence>
<dbReference type="RefSeq" id="WP_109765517.1">
    <property type="nucleotide sequence ID" value="NZ_QFWV02000004.1"/>
</dbReference>
<gene>
    <name evidence="2" type="ORF">DEM25_007810</name>
</gene>
<dbReference type="OrthoDB" id="580741at2"/>
<dbReference type="EMBL" id="QFWV02000004">
    <property type="protein sequence ID" value="RKF07659.1"/>
    <property type="molecule type" value="Genomic_DNA"/>
</dbReference>
<protein>
    <recommendedName>
        <fullName evidence="4">LysM domain-containing protein</fullName>
    </recommendedName>
</protein>
<dbReference type="Proteomes" id="UP000246132">
    <property type="component" value="Unassembled WGS sequence"/>
</dbReference>
<keyword evidence="3" id="KW-1185">Reference proteome</keyword>
<name>A0A3A8AF22_9HYPH</name>
<organism evidence="2 3">
    <name type="scientific">Oceaniradius stylonematis</name>
    <dbReference type="NCBI Taxonomy" id="2184161"/>
    <lineage>
        <taxon>Bacteria</taxon>
        <taxon>Pseudomonadati</taxon>
        <taxon>Pseudomonadota</taxon>
        <taxon>Alphaproteobacteria</taxon>
        <taxon>Hyphomicrobiales</taxon>
        <taxon>Ahrensiaceae</taxon>
        <taxon>Oceaniradius</taxon>
    </lineage>
</organism>
<evidence type="ECO:0000313" key="3">
    <source>
        <dbReference type="Proteomes" id="UP000246132"/>
    </source>
</evidence>
<evidence type="ECO:0008006" key="4">
    <source>
        <dbReference type="Google" id="ProtNLM"/>
    </source>
</evidence>
<evidence type="ECO:0000313" key="2">
    <source>
        <dbReference type="EMBL" id="RKF07659.1"/>
    </source>
</evidence>
<accession>A0A3A8AF22</accession>
<feature type="region of interest" description="Disordered" evidence="1">
    <location>
        <begin position="3408"/>
        <end position="3427"/>
    </location>
</feature>
<comment type="caution">
    <text evidence="2">The sequence shown here is derived from an EMBL/GenBank/DDBJ whole genome shotgun (WGS) entry which is preliminary data.</text>
</comment>
<proteinExistence type="predicted"/>
<reference evidence="2 3" key="1">
    <citation type="journal article" date="2018" name="Int. J. Syst. Bacteriol.">
        <title>Oceaniradius stylonemae gen. nov., sp. nov., isolated from a red alga, Stylonema cornu-cervi.</title>
        <authorList>
            <person name="Jeong S."/>
        </authorList>
    </citation>
    <scope>NUCLEOTIDE SEQUENCE [LARGE SCALE GENOMIC DNA]</scope>
    <source>
        <strain evidence="2 3">StC1</strain>
    </source>
</reference>
<sequence length="4128" mass="432195">MNIQQLFADLQQFQDTGAGTLTIPVASISNPSGLDWPDIATLFNKVLASDTLTLTGITSFPSQPSANIIRYQGNATLFPWSGSGQQTVLPVTASFSVDSSGSPQLYIRAEVPSPAGGWTLGNSLHGLEGTDLAGVAFENGFFLLTSAAVSISDYPGTAEPFANFKGQLSATGPFAVGATLLPTPDSRTVAGTIDLSEGDMPVIALAPAGAAPITLAGIALEFGASLASFYEELPYYDPANPSETTIKRPFSRADLIATLAFGGQTLDLSLTLLPASEFHTLSVGELTVPLASWNELDSLTGGIDLGTLVPDTVPAATSLVLKQLSFSLYFPDSAALPRVDAIFFNVAMDVGSWPLLPNDILTVSEIGSLMTLNFGDGLVPAAQGSLYTAFDIVEEVPMLAELSIPTLNLSTHLQPGVTVSVSALMASVMEKLTGKRYEPPIDMDISRLEFSADILNRTFGFGTDILTDWSIDLGSANGGSLISLGFDGISFDIDYDGQLLQADLTAFTHINEAMLYFSGSSPGNDTGWGFSGGLMSGSTLSVTNLLTAFMYPDGNIPGGSYGVPQLQIDLLQATLATDTSNNPVEFTFKGGMSLAWDFKVFDGQGSPTFKLTATLSLKGTKGIGQAVQPRQLAGPGVHGGLHLPARRPVVEAGKNAAGEWVISGDVQGTFSLFNLLISAGYEFSPDNSALSFGIWYKERGIQATVTQKTLAGSADKQTILTVRLGDLSFGEILEYLINLALPGENRRLGAPWDILYQINFKNLELEVNLTTSDVAVAYRLDLDLKFARFDKIGLIYKSVNGEGRVFVELEGEFLGQSFGDDDEPLAWDVLNDDAPEVPGKGPQLIDLRFVGMGQHIALSVPVADLDTVEKVITALKASMKPVSGSGNPLTDPAAASLRYDGNSNWMFGLDATLLSTFSLSAVFFDPVIYGGLIAVSGERGGALNGLRFELLYRKISDDIGELSVDLRIPDMFRHLEFGEVSVTLGMIHVDIFTNGNFRVDLGFPHNEDFSVSFAVEVFPFIGEGGLYFAYLTGATSDRVPQITNGDFDPVIEAGIGLSVGLGKDFQAGPLKAGLKIEVYGIFEGVFAPFEPYDKAVEPGFYFWVQGTAGIVGTLYGSVDFVVIKASVSIVARASATLVLEAHKPTEVELKVDVTAKASVKILFVRVHFSFSLTIEESFTIGSATATPWIEGSNSEKRVPHAHMSAMIAETRLAMIGPADGGIQPFLRQQRGQRPQTRLTRLRHARHHLPSLTAHPDHRSLHVTRMAEMRALHPAVVRLDQTPQSWPPIPVFGSGTPESARLQFLPMFSVADPASLYGATGSGSGNQTQLVLGFMAENTVDPEANGHAERAVPTADHVHHVNAAGDPPLATMAEAFFRWAAAAGAGKTGTDRLTRLQLEDLLNEMADPAFQQATFGYDNLSNFLHESLHFEIAAYPQGTPPSQIDTTSGTFVPVCPAISAQIVQGSDTTNRDYAGYNPVSAAYATNLAAYFQQLLTNATRDVANMPTTTAQQVNNTPSAPGGTASLAELIFGEYFLLMTQAAVQGALALLQNYPYTYPATGGPSLDTLAGQFPVLTARHTLARGQTLFDLALQTGHHPRHLAAANPLAARGDSRDVDVPVGVTALSIAEDNPAAPLATDLSIAMPALAYQVRSGQSLDEIAAAIPFVDASTPLTGLAIGTASQHLKSLLRQGTTLSIPAFTYSPVAGDTQNFLTAFFKVRNEGIEGAPNLDWYEQAISTLNPSVDWSQIGPSSPPIGVPTAYLNSSAANATYTIHTGDSLATIAATFARYQAMDNSNDPPVTAPTPIPAMDHTITSTDTFAALAGTVFPGLALNALITANTDKDVLTPLTALHIAPFTAKIPSGQSLQSLASAYDLGMADLVDIVAGIDAIFVGGTDLTIRDVPALPVDQFVTDLKATAQLNTIATQVSNFLAHGLRAPAPDDTSFTGLTPAQVLAGDFTGTLYGIADLTGQQFPWTDPQTTPIDVTLSHAAVSWLSFTDATVAGALDGAGLAVHAPRNPRLFANAAPSPGLLVATNAITDITLTVDQATFGTALPSTTVTLNAQAPAVLSNFEDTPVHYNMQVTQHWQAGARPALPAAASNAGGAPGEPSLWPLPSNLQKLADAGGDKPFALKGVALTAPPDAEGDPLVSYAWGIQLPIVLHRVANPTPAAAEDTPGGGSELGSDWVDGLYLCKGTDAGDTERLYDLWTYLAQAVQAGSDSGALYLLYPPNATGATPKGYASDAVDTTKTVLLKTNLSTVTRDPMLTMDVFVEGIELDEDGPPSAATYSAPLSQATDFLTLLWEASVVVEGGFYLHYDADGAGLPDFVFDENGRGTIQIVCLLNSQTSGAASGGPLLALNNIAVVGDNVDASATQIYAEQTGAGAPTTRLATIPPGTAGFTIERTDPSPQPGTDPTPAQLSGMLYGLIGYKIGAGSGFTGSNEAVPQGPAPTDDDVHGTGDDVLYKQVLSLFPRAEPAGRIAQNNPWLPAAAEDPYAGVSAGSGAALSFAAHDIFGNKATVSDPLSDVTLADRYTDRMSAIGDWPGTSWSYTLSGASPAAMIEIDGALQINSYLPAPDLPSEKAVSSASAHALKFAGAFYQISRPGITVSIETSLASGALSPPLAPLIAYVSASYIFTSQIAALPIATHSVTSGQTLSDVTGAHSVPADDLLRDNIDRPATALFPGPVTVPTFAQVKHNETLNAFATRVGVSAHDLLTQWHNADTAIVPAQTNLIIAPVTGTLSAGKTLAAYAAESQCTAGDIGRANQDVPGLIADNLTLAAGGVTINTNGSTFVSLVADFANAGVTTTPEAIAVANQSIVDLFAVGGTITTYAVDRRLTAEAATVAQTVTAVFGGDVDSLITLNGALPGLITQNTRMQTGSSSEPVPDGESLRRFLSHLSGITIADFAAANQQTAMTTGAVLLLPALLDPSPLAAVAYGIQPGVTLDDVATLFATTADTLGTQNQDIPGIFVPGQTVTVSGSGSVTTDAEDSIASLRLKFPAQSRPDLAALIAAIGDQQGLLLAGAVLICPAPAASAGSTGAVAPNAVATAFLSTSQSDALRLCKANAALSGFLKAGAQFTVDGHTFTVGPSQTLANSLAPVNAVLDAPLAYDDFLRAILSEAIVDPAARIILPPPDVVFGAALPAAPAVTNTITQLSASVTLARPTNEIDTNFAGVPEVQRATSPVPPRSSGVPATLAAFGSALATAYSGALWGGTGPAERTLSNLGNQRQYGVRFDAPGQSPGTNAIRKVEIGQSATAPSYLALPPLANALVSREASVRTYQSGATPPFSETAPTMFQAVDVMDWAVDFLATVDMVLSPNYAAPAYQATSAAGGGSVDFDRLVAAKESLAEKIAAQLTPIEKSDNAIDLTEAQTLLGQQLRQNLSQGFGTDAVVQVPTDVEADFASTGSDAGGHRLTGKTNAPGKSLSTTTTLQALATGFGISVVGVIELVAATPNILATGTTLTLNNHDWQIGAHDTLATGIDTLQTTPEGFAEAFATQAPLFRDDVKLTIDGYSAIAGFGDTLTTMADALDVSLRYLAIANMDVDGLLTGTVYLKGRAVTVTPQTSSLSALAAAESLSVEELAGLIAEQAVLADGAVMHTARWVPEYSLTPGKIDLVSGDGALTMLLSVKNRAHYRRLFLNLAFDITALEFAVEQAAYVDGYETSKWLHFLDPLPETPADLGGAVISTDIGQLDIPIPLRAYPASPRLVNQRAVATYTPGDVDPNLPVDEQITKAKAWSYYASLEMQLAAQDTANITIGLNFRRPPMMAMFDVGPPDPFQALAEFATNAAAIKADLATLLTDGGAAASPARSAVAAIADIAKNVADNWGFVQNDGSGGSGAGDGLVPDESYRFRLQKRTRSGADGESLLDSIVLIRAPGTNTWGPGGQIPSLGYIDTDGKVKPLQPQTSGSGTPQDIFYNFQEPVPDRGRRTYVIWYDDLDVSVYQNARASLSIRRNQNLVPGKETADAFVYSTPELNFTNLAVPELTWDRSILFGTGTTAQLPAGLTTLFTDVLGTPPTGAETQQKLSGRYGYRLAAANGPSSPLSPDDIVSLVPMFYRPLFAYAGTIPSDTGNAVDDWFSTHSPQPANTALLSFSLQLFSDIMPDRRQPLIALNRLDYQLS</sequence>